<dbReference type="Proteomes" id="UP001152531">
    <property type="component" value="Unassembled WGS sequence"/>
</dbReference>
<name>A0ACA9Y7R7_9ASCO</name>
<proteinExistence type="predicted"/>
<gene>
    <name evidence="1" type="ORF">CLIB1444_04S07052</name>
</gene>
<accession>A0ACA9Y7R7</accession>
<sequence>MTPEDYQVIHSSYLYKKTRLKWQKIWVVLRNCQLSYYKDEKEAKPLKVINQMDLQTFNVTDRLNVYTTKKTLHFKDVDQTWIDSWQKFFNYKQQTEVEQLNTEHITCATDPAKGTCRPLNLSGEYLIQTGSLHKKIHKTNNWKKLDIVLTNRNLYLFHHKSEKIYRNISTKDIKDVIEFDRKKWCLVVITELCNFKFAAKDEALLINWLSAIKTVVAVHSV</sequence>
<organism evidence="1 2">
    <name type="scientific">[Candida] jaroonii</name>
    <dbReference type="NCBI Taxonomy" id="467808"/>
    <lineage>
        <taxon>Eukaryota</taxon>
        <taxon>Fungi</taxon>
        <taxon>Dikarya</taxon>
        <taxon>Ascomycota</taxon>
        <taxon>Saccharomycotina</taxon>
        <taxon>Pichiomycetes</taxon>
        <taxon>Debaryomycetaceae</taxon>
        <taxon>Yamadazyma</taxon>
    </lineage>
</organism>
<evidence type="ECO:0000313" key="2">
    <source>
        <dbReference type="Proteomes" id="UP001152531"/>
    </source>
</evidence>
<evidence type="ECO:0000313" key="1">
    <source>
        <dbReference type="EMBL" id="CAH6720749.1"/>
    </source>
</evidence>
<comment type="caution">
    <text evidence="1">The sequence shown here is derived from an EMBL/GenBank/DDBJ whole genome shotgun (WGS) entry which is preliminary data.</text>
</comment>
<keyword evidence="2" id="KW-1185">Reference proteome</keyword>
<reference evidence="1" key="1">
    <citation type="submission" date="2022-06" db="EMBL/GenBank/DDBJ databases">
        <authorList>
            <person name="Legras J.-L."/>
            <person name="Devillers H."/>
            <person name="Grondin C."/>
        </authorList>
    </citation>
    <scope>NUCLEOTIDE SEQUENCE</scope>
    <source>
        <strain evidence="1">CLIB 1444</strain>
    </source>
</reference>
<dbReference type="EMBL" id="CALSDN010000004">
    <property type="protein sequence ID" value="CAH6720749.1"/>
    <property type="molecule type" value="Genomic_DNA"/>
</dbReference>
<protein>
    <submittedName>
        <fullName evidence="1">Uncharacterized protein</fullName>
    </submittedName>
</protein>